<dbReference type="Gene3D" id="3.30.70.1290">
    <property type="entry name" value="Transposase IS200-like"/>
    <property type="match status" value="1"/>
</dbReference>
<dbReference type="EMBL" id="QWGE01000004">
    <property type="protein sequence ID" value="RIJ37105.1"/>
    <property type="molecule type" value="Genomic_DNA"/>
</dbReference>
<dbReference type="GO" id="GO:0006313">
    <property type="term" value="P:DNA transposition"/>
    <property type="evidence" value="ECO:0007669"/>
    <property type="project" value="InterPro"/>
</dbReference>
<dbReference type="RefSeq" id="WP_119433043.1">
    <property type="nucleotide sequence ID" value="NZ_QWGE01000004.1"/>
</dbReference>
<reference evidence="3" key="1">
    <citation type="submission" date="2018-08" db="EMBL/GenBank/DDBJ databases">
        <title>Mucilaginibacter sp. MYSH2.</title>
        <authorList>
            <person name="Seo T."/>
        </authorList>
    </citation>
    <scope>NUCLEOTIDE SEQUENCE [LARGE SCALE GENOMIC DNA]</scope>
    <source>
        <strain evidence="3">KIRAN</strain>
    </source>
</reference>
<sequence length="180" mass="21220">MSEKYKAGDTEGIYFVTISVIQWADVFTRRDYCEIICNSLAYCQKEKNLTLYAWCIMTNHLHLICSSPVLPNIMRDFKKYTSKELYKAIKQNPQESRKGWLLWLINAAGEQSSKHEEYKFWQPGYHPILLHDNQTMEQKLAYLHHNPVKAGFVEEPEQWYYSSARDYAGEKGRLEVVLLE</sequence>
<dbReference type="NCBIfam" id="NF047646">
    <property type="entry name" value="REP_Tyr_transpos"/>
    <property type="match status" value="1"/>
</dbReference>
<feature type="domain" description="Transposase IS200-like" evidence="1">
    <location>
        <begin position="9"/>
        <end position="146"/>
    </location>
</feature>
<dbReference type="PANTHER" id="PTHR36966:SF1">
    <property type="entry name" value="REP-ASSOCIATED TYROSINE TRANSPOSASE"/>
    <property type="match status" value="1"/>
</dbReference>
<evidence type="ECO:0000313" key="2">
    <source>
        <dbReference type="EMBL" id="RIJ37105.1"/>
    </source>
</evidence>
<evidence type="ECO:0000259" key="1">
    <source>
        <dbReference type="SMART" id="SM01321"/>
    </source>
</evidence>
<name>A0A399S6A5_9BACT</name>
<dbReference type="InterPro" id="IPR052715">
    <property type="entry name" value="RAYT_transposase"/>
</dbReference>
<dbReference type="AlphaFoldDB" id="A0A399S6A5"/>
<dbReference type="SUPFAM" id="SSF143422">
    <property type="entry name" value="Transposase IS200-like"/>
    <property type="match status" value="1"/>
</dbReference>
<dbReference type="InterPro" id="IPR036515">
    <property type="entry name" value="Transposase_17_sf"/>
</dbReference>
<gene>
    <name evidence="2" type="ORF">D1627_14235</name>
</gene>
<protein>
    <submittedName>
        <fullName evidence="2">Transposase</fullName>
    </submittedName>
</protein>
<dbReference type="Pfam" id="PF01797">
    <property type="entry name" value="Y1_Tnp"/>
    <property type="match status" value="1"/>
</dbReference>
<comment type="caution">
    <text evidence="2">The sequence shown here is derived from an EMBL/GenBank/DDBJ whole genome shotgun (WGS) entry which is preliminary data.</text>
</comment>
<keyword evidence="3" id="KW-1185">Reference proteome</keyword>
<proteinExistence type="predicted"/>
<evidence type="ECO:0000313" key="3">
    <source>
        <dbReference type="Proteomes" id="UP000266005"/>
    </source>
</evidence>
<dbReference type="GO" id="GO:0004803">
    <property type="term" value="F:transposase activity"/>
    <property type="evidence" value="ECO:0007669"/>
    <property type="project" value="InterPro"/>
</dbReference>
<organism evidence="2 3">
    <name type="scientific">Pontibacter oryzae</name>
    <dbReference type="NCBI Taxonomy" id="2304593"/>
    <lineage>
        <taxon>Bacteria</taxon>
        <taxon>Pseudomonadati</taxon>
        <taxon>Bacteroidota</taxon>
        <taxon>Cytophagia</taxon>
        <taxon>Cytophagales</taxon>
        <taxon>Hymenobacteraceae</taxon>
        <taxon>Pontibacter</taxon>
    </lineage>
</organism>
<dbReference type="GO" id="GO:0043565">
    <property type="term" value="F:sequence-specific DNA binding"/>
    <property type="evidence" value="ECO:0007669"/>
    <property type="project" value="TreeGrafter"/>
</dbReference>
<dbReference type="InterPro" id="IPR002686">
    <property type="entry name" value="Transposase_17"/>
</dbReference>
<dbReference type="Proteomes" id="UP000266005">
    <property type="component" value="Unassembled WGS sequence"/>
</dbReference>
<dbReference type="SMART" id="SM01321">
    <property type="entry name" value="Y1_Tnp"/>
    <property type="match status" value="1"/>
</dbReference>
<dbReference type="OrthoDB" id="9788881at2"/>
<accession>A0A399S6A5</accession>
<dbReference type="PANTHER" id="PTHR36966">
    <property type="entry name" value="REP-ASSOCIATED TYROSINE TRANSPOSASE"/>
    <property type="match status" value="1"/>
</dbReference>